<comment type="caution">
    <text evidence="2">The sequence shown here is derived from an EMBL/GenBank/DDBJ whole genome shotgun (WGS) entry which is preliminary data.</text>
</comment>
<keyword evidence="1" id="KW-0812">Transmembrane</keyword>
<proteinExistence type="predicted"/>
<keyword evidence="1" id="KW-1133">Transmembrane helix</keyword>
<evidence type="ECO:0000313" key="2">
    <source>
        <dbReference type="EMBL" id="MDR7193439.1"/>
    </source>
</evidence>
<feature type="transmembrane region" description="Helical" evidence="1">
    <location>
        <begin position="21"/>
        <end position="40"/>
    </location>
</feature>
<keyword evidence="3" id="KW-1185">Reference proteome</keyword>
<feature type="transmembrane region" description="Helical" evidence="1">
    <location>
        <begin position="52"/>
        <end position="74"/>
    </location>
</feature>
<dbReference type="Proteomes" id="UP001256588">
    <property type="component" value="Unassembled WGS sequence"/>
</dbReference>
<dbReference type="RefSeq" id="WP_310235662.1">
    <property type="nucleotide sequence ID" value="NZ_JAVDWO010000008.1"/>
</dbReference>
<evidence type="ECO:0000256" key="1">
    <source>
        <dbReference type="SAM" id="Phobius"/>
    </source>
</evidence>
<name>A0ABU1XXD9_9GAMM</name>
<organism evidence="2 3">
    <name type="scientific">Luteimonas terrae</name>
    <dbReference type="NCBI Taxonomy" id="1530191"/>
    <lineage>
        <taxon>Bacteria</taxon>
        <taxon>Pseudomonadati</taxon>
        <taxon>Pseudomonadota</taxon>
        <taxon>Gammaproteobacteria</taxon>
        <taxon>Lysobacterales</taxon>
        <taxon>Lysobacteraceae</taxon>
        <taxon>Luteimonas</taxon>
    </lineage>
</organism>
<evidence type="ECO:0000313" key="3">
    <source>
        <dbReference type="Proteomes" id="UP001256588"/>
    </source>
</evidence>
<protein>
    <submittedName>
        <fullName evidence="2">Uncharacterized protein</fullName>
    </submittedName>
</protein>
<gene>
    <name evidence="2" type="ORF">J2W68_002176</name>
</gene>
<feature type="transmembrane region" description="Helical" evidence="1">
    <location>
        <begin position="171"/>
        <end position="196"/>
    </location>
</feature>
<feature type="transmembrane region" description="Helical" evidence="1">
    <location>
        <begin position="110"/>
        <end position="129"/>
    </location>
</feature>
<accession>A0ABU1XXD9</accession>
<dbReference type="EMBL" id="JAVDWO010000008">
    <property type="protein sequence ID" value="MDR7193439.1"/>
    <property type="molecule type" value="Genomic_DNA"/>
</dbReference>
<reference evidence="2 3" key="1">
    <citation type="submission" date="2023-07" db="EMBL/GenBank/DDBJ databases">
        <title>Sorghum-associated microbial communities from plants grown in Nebraska, USA.</title>
        <authorList>
            <person name="Schachtman D."/>
        </authorList>
    </citation>
    <scope>NUCLEOTIDE SEQUENCE [LARGE SCALE GENOMIC DNA]</scope>
    <source>
        <strain evidence="2 3">4099</strain>
    </source>
</reference>
<feature type="transmembrane region" description="Helical" evidence="1">
    <location>
        <begin position="86"/>
        <end position="104"/>
    </location>
</feature>
<sequence>MTEPSSKFRISENAWLTTIPVVATYLVFLFQSIYFSYFGVPVSMVDVDVPKIIFSTAALALAAVFLIVLFAAVADLLSSQNPVVQIVGKGLTGVVIFLPLILASKSVFTTAQLTTYGIIFFGLWLTNFWPPARKEGESKSYIERLRAQEEAYTKAIKSEPRNIKQAVGTNVLGPFSILFFLSIYVMMLGTYCASVFGGGTYLRENPDALYVGRTGGAYIFTIVDPETNTFGKEVLLKDAGSTIELIRSERKARRE</sequence>
<keyword evidence="1" id="KW-0472">Membrane</keyword>